<accession>A0A6G1PLX3</accession>
<reference evidence="2" key="2">
    <citation type="submission" date="2019-02" db="EMBL/GenBank/DDBJ databases">
        <title>Opniocepnalus argus Var Kimnra genome.</title>
        <authorList>
            <person name="Zhou C."/>
            <person name="Xiao S."/>
        </authorList>
    </citation>
    <scope>NUCLEOTIDE SEQUENCE [LARGE SCALE GENOMIC DNA]</scope>
</reference>
<sequence length="202" mass="22556">MSNGQTKTPCSQLVHVTLTELRLVGGPTYRRRCVRSFSPESLRRDRDEERNSSFIYLFSALTRLIHLSFGHDGARAQLLMLLVGLKDVIDCWGGGVSRAMAFSSSAMFHPIPAALFPLVENPSQSRNEEEAKRESAFVDSRAETIAVCVCRRVGTKKDFFHIGTQGTFYHLGLIKVDSQCRQDMCCVEVSCSAEDRKHPVGL</sequence>
<dbReference type="Proteomes" id="UP000503349">
    <property type="component" value="Chromosome 6"/>
</dbReference>
<evidence type="ECO:0000313" key="2">
    <source>
        <dbReference type="Proteomes" id="UP000503349"/>
    </source>
</evidence>
<dbReference type="EMBL" id="CM015717">
    <property type="protein sequence ID" value="KAF3691227.1"/>
    <property type="molecule type" value="Genomic_DNA"/>
</dbReference>
<name>A0A6G1PLX3_CHAAH</name>
<gene>
    <name evidence="1" type="ORF">EXN66_Car006902</name>
</gene>
<organism evidence="1 2">
    <name type="scientific">Channa argus</name>
    <name type="common">Northern snakehead</name>
    <name type="synonym">Ophicephalus argus</name>
    <dbReference type="NCBI Taxonomy" id="215402"/>
    <lineage>
        <taxon>Eukaryota</taxon>
        <taxon>Metazoa</taxon>
        <taxon>Chordata</taxon>
        <taxon>Craniata</taxon>
        <taxon>Vertebrata</taxon>
        <taxon>Euteleostomi</taxon>
        <taxon>Actinopterygii</taxon>
        <taxon>Neopterygii</taxon>
        <taxon>Teleostei</taxon>
        <taxon>Neoteleostei</taxon>
        <taxon>Acanthomorphata</taxon>
        <taxon>Anabantaria</taxon>
        <taxon>Anabantiformes</taxon>
        <taxon>Channoidei</taxon>
        <taxon>Channidae</taxon>
        <taxon>Channa</taxon>
    </lineage>
</organism>
<dbReference type="AlphaFoldDB" id="A0A6G1PLX3"/>
<reference evidence="1 2" key="1">
    <citation type="submission" date="2019-02" db="EMBL/GenBank/DDBJ databases">
        <title>Opniocepnalus argus genome.</title>
        <authorList>
            <person name="Zhou C."/>
            <person name="Xiao S."/>
        </authorList>
    </citation>
    <scope>NUCLEOTIDE SEQUENCE [LARGE SCALE GENOMIC DNA]</scope>
    <source>
        <strain evidence="1">OARG1902GOOAL</strain>
        <tissue evidence="1">Muscle</tissue>
    </source>
</reference>
<protein>
    <submittedName>
        <fullName evidence="1">Uncharacterized protein</fullName>
    </submittedName>
</protein>
<proteinExistence type="predicted"/>
<evidence type="ECO:0000313" key="1">
    <source>
        <dbReference type="EMBL" id="KAF3691227.1"/>
    </source>
</evidence>
<keyword evidence="2" id="KW-1185">Reference proteome</keyword>